<evidence type="ECO:0000313" key="1">
    <source>
        <dbReference type="EMBL" id="AWO74492.1"/>
    </source>
</evidence>
<dbReference type="EMBL" id="CP027303">
    <property type="protein sequence ID" value="AWO74492.1"/>
    <property type="molecule type" value="Genomic_DNA"/>
</dbReference>
<dbReference type="GeneID" id="32065264"/>
<dbReference type="KEGG" id="gtk:GT3570_16595"/>
<dbReference type="Proteomes" id="UP000246996">
    <property type="component" value="Chromosome"/>
</dbReference>
<dbReference type="AlphaFoldDB" id="A0A1C3D7T0"/>
<organism evidence="1 2">
    <name type="scientific">Geobacillus thermoleovorans</name>
    <name type="common">Bacillus thermoleovorans</name>
    <dbReference type="NCBI Taxonomy" id="33941"/>
    <lineage>
        <taxon>Bacteria</taxon>
        <taxon>Bacillati</taxon>
        <taxon>Bacillota</taxon>
        <taxon>Bacilli</taxon>
        <taxon>Bacillales</taxon>
        <taxon>Anoxybacillaceae</taxon>
        <taxon>Geobacillus</taxon>
        <taxon>Geobacillus thermoleovorans group</taxon>
    </lineage>
</organism>
<accession>A0A1C3D7T0</accession>
<name>A0A1C3D7T0_GEOTH</name>
<reference evidence="2" key="1">
    <citation type="submission" date="2018-02" db="EMBL/GenBank/DDBJ databases">
        <title>The complete genome of bacterial strain SGAirxxxx.</title>
        <authorList>
            <person name="Schuster S.C."/>
        </authorList>
    </citation>
    <scope>NUCLEOTIDE SEQUENCE [LARGE SCALE GENOMIC DNA]</scope>
    <source>
        <strain evidence="2">SGAir0734</strain>
    </source>
</reference>
<dbReference type="RefSeq" id="WP_014196961.1">
    <property type="nucleotide sequence ID" value="NZ_CP014335.1"/>
</dbReference>
<sequence length="60" mass="7003">MLFGRFHRPSGEAQPSLMETVHIRMFRRPRRAEAAPSFSPVSCVHSLWEEKAFGMRLVHH</sequence>
<evidence type="ECO:0000313" key="2">
    <source>
        <dbReference type="Proteomes" id="UP000246996"/>
    </source>
</evidence>
<gene>
    <name evidence="1" type="ORF">C1N76_08175</name>
</gene>
<proteinExistence type="predicted"/>
<protein>
    <submittedName>
        <fullName evidence="1">Uncharacterized protein</fullName>
    </submittedName>
</protein>